<dbReference type="KEGG" id="clup:CLUP02_02887"/>
<feature type="chain" id="PRO_5040436523" evidence="1">
    <location>
        <begin position="17"/>
        <end position="111"/>
    </location>
</feature>
<feature type="non-terminal residue" evidence="2">
    <location>
        <position position="1"/>
    </location>
</feature>
<name>A0A9Q8SHE2_9PEZI</name>
<dbReference type="AlphaFoldDB" id="A0A9Q8SHE2"/>
<reference evidence="2" key="1">
    <citation type="journal article" date="2021" name="Mol. Plant Microbe Interact.">
        <title>Complete Genome Sequence of the Plant-Pathogenic Fungus Colletotrichum lupini.</title>
        <authorList>
            <person name="Baroncelli R."/>
            <person name="Pensec F."/>
            <person name="Da Lio D."/>
            <person name="Boufleur T."/>
            <person name="Vicente I."/>
            <person name="Sarrocco S."/>
            <person name="Picot A."/>
            <person name="Baraldi E."/>
            <person name="Sukno S."/>
            <person name="Thon M."/>
            <person name="Le Floch G."/>
        </authorList>
    </citation>
    <scope>NUCLEOTIDE SEQUENCE</scope>
    <source>
        <strain evidence="2">IMI 504893</strain>
    </source>
</reference>
<keyword evidence="1" id="KW-0732">Signal</keyword>
<organism evidence="2 3">
    <name type="scientific">Colletotrichum lupini</name>
    <dbReference type="NCBI Taxonomy" id="145971"/>
    <lineage>
        <taxon>Eukaryota</taxon>
        <taxon>Fungi</taxon>
        <taxon>Dikarya</taxon>
        <taxon>Ascomycota</taxon>
        <taxon>Pezizomycotina</taxon>
        <taxon>Sordariomycetes</taxon>
        <taxon>Hypocreomycetidae</taxon>
        <taxon>Glomerellales</taxon>
        <taxon>Glomerellaceae</taxon>
        <taxon>Colletotrichum</taxon>
        <taxon>Colletotrichum acutatum species complex</taxon>
    </lineage>
</organism>
<accession>A0A9Q8SHE2</accession>
<proteinExistence type="predicted"/>
<dbReference type="RefSeq" id="XP_049139058.1">
    <property type="nucleotide sequence ID" value="XM_049281915.1"/>
</dbReference>
<evidence type="ECO:0000313" key="2">
    <source>
        <dbReference type="EMBL" id="UQC77419.1"/>
    </source>
</evidence>
<protein>
    <submittedName>
        <fullName evidence="2">Uncharacterized protein</fullName>
    </submittedName>
</protein>
<feature type="signal peptide" evidence="1">
    <location>
        <begin position="1"/>
        <end position="16"/>
    </location>
</feature>
<keyword evidence="3" id="KW-1185">Reference proteome</keyword>
<evidence type="ECO:0000313" key="3">
    <source>
        <dbReference type="Proteomes" id="UP000830671"/>
    </source>
</evidence>
<dbReference type="EMBL" id="CP019474">
    <property type="protein sequence ID" value="UQC77419.1"/>
    <property type="molecule type" value="Genomic_DNA"/>
</dbReference>
<dbReference type="Proteomes" id="UP000830671">
    <property type="component" value="Chromosome 2"/>
</dbReference>
<gene>
    <name evidence="2" type="ORF">CLUP02_02887</name>
</gene>
<sequence length="111" mass="13362">FLVLFTILSLLINTISRPRRFFFKLRSRIIKRKIINKKALEYFLYNSVKDPVKVILNELRKVKEVKTMFDLSNRIVFKNYLYILSNVAPEVIERNLLLIPPSILYNRRVDF</sequence>
<evidence type="ECO:0000256" key="1">
    <source>
        <dbReference type="SAM" id="SignalP"/>
    </source>
</evidence>
<dbReference type="GeneID" id="73336925"/>